<sequence>MEVEHPFEGDCIGQEHGSRRMLVKTQCMWLNN</sequence>
<accession>A0A0A9GRF2</accession>
<dbReference type="EMBL" id="GBRH01171897">
    <property type="protein sequence ID" value="JAE25999.1"/>
    <property type="molecule type" value="Transcribed_RNA"/>
</dbReference>
<proteinExistence type="predicted"/>
<dbReference type="AlphaFoldDB" id="A0A0A9GRF2"/>
<reference evidence="1" key="2">
    <citation type="journal article" date="2015" name="Data Brief">
        <title>Shoot transcriptome of the giant reed, Arundo donax.</title>
        <authorList>
            <person name="Barrero R.A."/>
            <person name="Guerrero F.D."/>
            <person name="Moolhuijzen P."/>
            <person name="Goolsby J.A."/>
            <person name="Tidwell J."/>
            <person name="Bellgard S.E."/>
            <person name="Bellgard M.I."/>
        </authorList>
    </citation>
    <scope>NUCLEOTIDE SEQUENCE</scope>
    <source>
        <tissue evidence="1">Shoot tissue taken approximately 20 cm above the soil surface</tissue>
    </source>
</reference>
<name>A0A0A9GRF2_ARUDO</name>
<evidence type="ECO:0000313" key="1">
    <source>
        <dbReference type="EMBL" id="JAE25999.1"/>
    </source>
</evidence>
<organism evidence="1">
    <name type="scientific">Arundo donax</name>
    <name type="common">Giant reed</name>
    <name type="synonym">Donax arundinaceus</name>
    <dbReference type="NCBI Taxonomy" id="35708"/>
    <lineage>
        <taxon>Eukaryota</taxon>
        <taxon>Viridiplantae</taxon>
        <taxon>Streptophyta</taxon>
        <taxon>Embryophyta</taxon>
        <taxon>Tracheophyta</taxon>
        <taxon>Spermatophyta</taxon>
        <taxon>Magnoliopsida</taxon>
        <taxon>Liliopsida</taxon>
        <taxon>Poales</taxon>
        <taxon>Poaceae</taxon>
        <taxon>PACMAD clade</taxon>
        <taxon>Arundinoideae</taxon>
        <taxon>Arundineae</taxon>
        <taxon>Arundo</taxon>
    </lineage>
</organism>
<protein>
    <submittedName>
        <fullName evidence="1">Uncharacterized protein</fullName>
    </submittedName>
</protein>
<reference evidence="1" key="1">
    <citation type="submission" date="2014-09" db="EMBL/GenBank/DDBJ databases">
        <authorList>
            <person name="Magalhaes I.L.F."/>
            <person name="Oliveira U."/>
            <person name="Santos F.R."/>
            <person name="Vidigal T.H.D.A."/>
            <person name="Brescovit A.D."/>
            <person name="Santos A.J."/>
        </authorList>
    </citation>
    <scope>NUCLEOTIDE SEQUENCE</scope>
    <source>
        <tissue evidence="1">Shoot tissue taken approximately 20 cm above the soil surface</tissue>
    </source>
</reference>